<dbReference type="InterPro" id="IPR003593">
    <property type="entry name" value="AAA+_ATPase"/>
</dbReference>
<gene>
    <name evidence="2" type="ORF">H9Y05_15765</name>
</gene>
<dbReference type="InterPro" id="IPR052026">
    <property type="entry name" value="ExeA_AAA_ATPase_DNA-bind"/>
</dbReference>
<accession>A0A8J6PLM1</accession>
<dbReference type="PANTHER" id="PTHR35894:SF1">
    <property type="entry name" value="PHOSPHORIBULOKINASE _ URIDINE KINASE FAMILY"/>
    <property type="match status" value="1"/>
</dbReference>
<dbReference type="InterPro" id="IPR008868">
    <property type="entry name" value="TniB"/>
</dbReference>
<reference evidence="2" key="1">
    <citation type="submission" date="2020-09" db="EMBL/GenBank/DDBJ databases">
        <title>Taishania pollutisoli gen. nov., sp. nov., Isolated from Tetrabromobisphenol A-Contaminated Soil.</title>
        <authorList>
            <person name="Chen Q."/>
        </authorList>
    </citation>
    <scope>NUCLEOTIDE SEQUENCE</scope>
    <source>
        <strain evidence="2">CZZ-1</strain>
    </source>
</reference>
<dbReference type="Proteomes" id="UP000652681">
    <property type="component" value="Unassembled WGS sequence"/>
</dbReference>
<dbReference type="SUPFAM" id="SSF52540">
    <property type="entry name" value="P-loop containing nucleoside triphosphate hydrolases"/>
    <property type="match status" value="1"/>
</dbReference>
<comment type="caution">
    <text evidence="2">The sequence shown here is derived from an EMBL/GenBank/DDBJ whole genome shotgun (WGS) entry which is preliminary data.</text>
</comment>
<dbReference type="PANTHER" id="PTHR35894">
    <property type="entry name" value="GENERAL SECRETION PATHWAY PROTEIN A-RELATED"/>
    <property type="match status" value="1"/>
</dbReference>
<dbReference type="RefSeq" id="WP_216714837.1">
    <property type="nucleotide sequence ID" value="NZ_JACVEL010000021.1"/>
</dbReference>
<evidence type="ECO:0000313" key="3">
    <source>
        <dbReference type="Proteomes" id="UP000652681"/>
    </source>
</evidence>
<dbReference type="Pfam" id="PF05621">
    <property type="entry name" value="TniB"/>
    <property type="match status" value="1"/>
</dbReference>
<protein>
    <submittedName>
        <fullName evidence="2">TniB family NTP-binding protein</fullName>
    </submittedName>
</protein>
<keyword evidence="3" id="KW-1185">Reference proteome</keyword>
<dbReference type="SMART" id="SM00382">
    <property type="entry name" value="AAA"/>
    <property type="match status" value="1"/>
</dbReference>
<dbReference type="AlphaFoldDB" id="A0A8J6PLM1"/>
<evidence type="ECO:0000313" key="2">
    <source>
        <dbReference type="EMBL" id="MBC9813934.1"/>
    </source>
</evidence>
<dbReference type="EMBL" id="JACVEL010000021">
    <property type="protein sequence ID" value="MBC9813934.1"/>
    <property type="molecule type" value="Genomic_DNA"/>
</dbReference>
<sequence>MTNNQDTRIDEVLKERWIGYTRSTEILKSLELLFRFHKSSRMQNVLIMGESNNGKTTIARKFLNSHPPYLRTIEEKESGCMFEVVTRPVIMVQCPHIPNEKRLYYEILDQLNLPYRKTTKAEYLQKTVINALKDMDTRVLILDEVHHILSGSPAKQREFLNLLKYISNTAYISIVALGTNEASFALKAEKQLDTRFDKMIIPRWKYDSDFIRLLMTIEKILPLEKESNLAEESISKELFRMSNGILGEVVKISRLAAIEAIESGIEKITPQLLKKLNYTSPFDNSPVMFH</sequence>
<organism evidence="2 3">
    <name type="scientific">Taishania pollutisoli</name>
    <dbReference type="NCBI Taxonomy" id="2766479"/>
    <lineage>
        <taxon>Bacteria</taxon>
        <taxon>Pseudomonadati</taxon>
        <taxon>Bacteroidota</taxon>
        <taxon>Flavobacteriia</taxon>
        <taxon>Flavobacteriales</taxon>
        <taxon>Crocinitomicaceae</taxon>
        <taxon>Taishania</taxon>
    </lineage>
</organism>
<dbReference type="InterPro" id="IPR027417">
    <property type="entry name" value="P-loop_NTPase"/>
</dbReference>
<dbReference type="Gene3D" id="3.40.50.300">
    <property type="entry name" value="P-loop containing nucleotide triphosphate hydrolases"/>
    <property type="match status" value="1"/>
</dbReference>
<proteinExistence type="predicted"/>
<evidence type="ECO:0000259" key="1">
    <source>
        <dbReference type="SMART" id="SM00382"/>
    </source>
</evidence>
<feature type="domain" description="AAA+ ATPase" evidence="1">
    <location>
        <begin position="41"/>
        <end position="197"/>
    </location>
</feature>
<name>A0A8J6PLM1_9FLAO</name>